<feature type="region of interest" description="Disordered" evidence="1">
    <location>
        <begin position="434"/>
        <end position="490"/>
    </location>
</feature>
<dbReference type="OrthoDB" id="3056461at2759"/>
<protein>
    <submittedName>
        <fullName evidence="2">Uncharacterized protein</fullName>
    </submittedName>
</protein>
<comment type="caution">
    <text evidence="2">The sequence shown here is derived from an EMBL/GenBank/DDBJ whole genome shotgun (WGS) entry which is preliminary data.</text>
</comment>
<gene>
    <name evidence="2" type="ORF">VP01_2650g2</name>
</gene>
<keyword evidence="3" id="KW-1185">Reference proteome</keyword>
<dbReference type="VEuPathDB" id="FungiDB:VP01_2650g2"/>
<accession>A0A0L6V453</accession>
<dbReference type="STRING" id="27349.A0A0L6V453"/>
<reference evidence="2 3" key="1">
    <citation type="submission" date="2015-08" db="EMBL/GenBank/DDBJ databases">
        <title>Next Generation Sequencing and Analysis of the Genome of Puccinia sorghi L Schw, the Causal Agent of Maize Common Rust.</title>
        <authorList>
            <person name="Rochi L."/>
            <person name="Burguener G."/>
            <person name="Darino M."/>
            <person name="Turjanski A."/>
            <person name="Kreff E."/>
            <person name="Dieguez M.J."/>
            <person name="Sacco F."/>
        </authorList>
    </citation>
    <scope>NUCLEOTIDE SEQUENCE [LARGE SCALE GENOMIC DNA]</scope>
    <source>
        <strain evidence="2 3">RO10H11247</strain>
    </source>
</reference>
<proteinExistence type="predicted"/>
<dbReference type="EMBL" id="LAVV01007558">
    <property type="protein sequence ID" value="KNZ55556.1"/>
    <property type="molecule type" value="Genomic_DNA"/>
</dbReference>
<organism evidence="2 3">
    <name type="scientific">Puccinia sorghi</name>
    <dbReference type="NCBI Taxonomy" id="27349"/>
    <lineage>
        <taxon>Eukaryota</taxon>
        <taxon>Fungi</taxon>
        <taxon>Dikarya</taxon>
        <taxon>Basidiomycota</taxon>
        <taxon>Pucciniomycotina</taxon>
        <taxon>Pucciniomycetes</taxon>
        <taxon>Pucciniales</taxon>
        <taxon>Pucciniaceae</taxon>
        <taxon>Puccinia</taxon>
    </lineage>
</organism>
<sequence>MNFCRRGVGFGQWTNSTNSRWLQVPLTIRPFCPLLDQLSPPVQPIPEETQPYNQLSRNQERRSLPSCLLLFKSRLHLPKALQPPQRKEPKQLLPTSNVKTFAKPSLNLYSLLKNGSPSTVKKQPNQMMLEDYPADFLDTKVSLKSVPPLHLQTPSWLSSFSTNLGTFTLFNNMPRIQTWLNWLHKPIQQSLCPHRQDSHPLHTRSLFNSAMRIAALNIFRQMAIESGYNFMNFNKKTFPRHGSIYLHLKSLRASHILHQFCRQSETAWENARKQFLICHFFSCAMLFINLWWPTNYQNNTEESSRKLLPTVTMSGIPKRIVSPYRPSRIVLAPPAPEATGEVFYQDSQSLQNACPWISTIGLDLTQVAFLPDPKRSLLAKNHPRYDPDKKLSDHQSNKLYLMKEAKRRNTTWYSKTNSDGDGYLEDGEWGNYYKFNKDPDDEDYSSEEGNNGQEDEADEEMNEDNDDYVKYGGHHLTNAKEKEIDEEQIF</sequence>
<evidence type="ECO:0000256" key="1">
    <source>
        <dbReference type="SAM" id="MobiDB-lite"/>
    </source>
</evidence>
<feature type="compositionally biased region" description="Acidic residues" evidence="1">
    <location>
        <begin position="453"/>
        <end position="466"/>
    </location>
</feature>
<dbReference type="Proteomes" id="UP000037035">
    <property type="component" value="Unassembled WGS sequence"/>
</dbReference>
<name>A0A0L6V453_9BASI</name>
<dbReference type="AlphaFoldDB" id="A0A0L6V453"/>
<evidence type="ECO:0000313" key="2">
    <source>
        <dbReference type="EMBL" id="KNZ55556.1"/>
    </source>
</evidence>
<evidence type="ECO:0000313" key="3">
    <source>
        <dbReference type="Proteomes" id="UP000037035"/>
    </source>
</evidence>